<comment type="caution">
    <text evidence="1">The sequence shown here is derived from an EMBL/GenBank/DDBJ whole genome shotgun (WGS) entry which is preliminary data.</text>
</comment>
<dbReference type="AlphaFoldDB" id="A0A4Y2IKS9"/>
<dbReference type="EMBL" id="BGPR01002697">
    <property type="protein sequence ID" value="GBM77566.1"/>
    <property type="molecule type" value="Genomic_DNA"/>
</dbReference>
<evidence type="ECO:0000313" key="1">
    <source>
        <dbReference type="EMBL" id="GBM77566.1"/>
    </source>
</evidence>
<gene>
    <name evidence="1" type="ORF">AVEN_13315_1</name>
</gene>
<keyword evidence="2" id="KW-1185">Reference proteome</keyword>
<protein>
    <submittedName>
        <fullName evidence="1">Uncharacterized protein</fullName>
    </submittedName>
</protein>
<organism evidence="1 2">
    <name type="scientific">Araneus ventricosus</name>
    <name type="common">Orbweaver spider</name>
    <name type="synonym">Epeira ventricosa</name>
    <dbReference type="NCBI Taxonomy" id="182803"/>
    <lineage>
        <taxon>Eukaryota</taxon>
        <taxon>Metazoa</taxon>
        <taxon>Ecdysozoa</taxon>
        <taxon>Arthropoda</taxon>
        <taxon>Chelicerata</taxon>
        <taxon>Arachnida</taxon>
        <taxon>Araneae</taxon>
        <taxon>Araneomorphae</taxon>
        <taxon>Entelegynae</taxon>
        <taxon>Araneoidea</taxon>
        <taxon>Araneidae</taxon>
        <taxon>Araneus</taxon>
    </lineage>
</organism>
<reference evidence="1 2" key="1">
    <citation type="journal article" date="2019" name="Sci. Rep.">
        <title>Orb-weaving spider Araneus ventricosus genome elucidates the spidroin gene catalogue.</title>
        <authorList>
            <person name="Kono N."/>
            <person name="Nakamura H."/>
            <person name="Ohtoshi R."/>
            <person name="Moran D.A.P."/>
            <person name="Shinohara A."/>
            <person name="Yoshida Y."/>
            <person name="Fujiwara M."/>
            <person name="Mori M."/>
            <person name="Tomita M."/>
            <person name="Arakawa K."/>
        </authorList>
    </citation>
    <scope>NUCLEOTIDE SEQUENCE [LARGE SCALE GENOMIC DNA]</scope>
</reference>
<evidence type="ECO:0000313" key="2">
    <source>
        <dbReference type="Proteomes" id="UP000499080"/>
    </source>
</evidence>
<accession>A0A4Y2IKS9</accession>
<dbReference type="Proteomes" id="UP000499080">
    <property type="component" value="Unassembled WGS sequence"/>
</dbReference>
<proteinExistence type="predicted"/>
<sequence>MFSFHIRSRQIIYLAEGGGGGLFVDSRFCDWRVSSMCETRFRERTALYTFLVYIKSVEGQASSRWCMRKCGEGVAGSGAFLVICPPSKIARSIPKSPL</sequence>
<name>A0A4Y2IKS9_ARAVE</name>